<dbReference type="InterPro" id="IPR009056">
    <property type="entry name" value="Cyt_c-like_dom"/>
</dbReference>
<keyword evidence="3 8" id="KW-0479">Metal-binding</keyword>
<dbReference type="PROSITE" id="PS51007">
    <property type="entry name" value="CYTC"/>
    <property type="match status" value="2"/>
</dbReference>
<dbReference type="InterPro" id="IPR051395">
    <property type="entry name" value="Cytochrome_c_Peroxidase/MauG"/>
</dbReference>
<dbReference type="PANTHER" id="PTHR30600:SF14">
    <property type="entry name" value="CYTOCHROME C PEROXIDASE"/>
    <property type="match status" value="1"/>
</dbReference>
<dbReference type="InterPro" id="IPR004852">
    <property type="entry name" value="Di-haem_cyt_c_peroxidsae"/>
</dbReference>
<dbReference type="RefSeq" id="WP_272104232.1">
    <property type="nucleotide sequence ID" value="NZ_JAQNDK010000007.1"/>
</dbReference>
<evidence type="ECO:0000256" key="2">
    <source>
        <dbReference type="ARBA" id="ARBA00022617"/>
    </source>
</evidence>
<dbReference type="PANTHER" id="PTHR30600">
    <property type="entry name" value="CYTOCHROME C PEROXIDASE-RELATED"/>
    <property type="match status" value="1"/>
</dbReference>
<dbReference type="NCBIfam" id="TIGR04039">
    <property type="entry name" value="MXAN_0977_Heme2"/>
    <property type="match status" value="1"/>
</dbReference>
<name>A0ABT5CII5_9BACT</name>
<dbReference type="Pfam" id="PF03150">
    <property type="entry name" value="CCP_MauG"/>
    <property type="match status" value="1"/>
</dbReference>
<keyword evidence="2 8" id="KW-0349">Heme</keyword>
<evidence type="ECO:0000313" key="12">
    <source>
        <dbReference type="Proteomes" id="UP001217485"/>
    </source>
</evidence>
<feature type="domain" description="Cytochrome c" evidence="10">
    <location>
        <begin position="224"/>
        <end position="376"/>
    </location>
</feature>
<keyword evidence="7 8" id="KW-0408">Iron</keyword>
<dbReference type="Proteomes" id="UP001217485">
    <property type="component" value="Unassembled WGS sequence"/>
</dbReference>
<dbReference type="InterPro" id="IPR026259">
    <property type="entry name" value="MauG/Cytc_peroxidase"/>
</dbReference>
<evidence type="ECO:0000313" key="11">
    <source>
        <dbReference type="EMBL" id="MDC0685758.1"/>
    </source>
</evidence>
<evidence type="ECO:0000256" key="4">
    <source>
        <dbReference type="ARBA" id="ARBA00022729"/>
    </source>
</evidence>
<dbReference type="EMBL" id="JAQNDK010000007">
    <property type="protein sequence ID" value="MDC0685758.1"/>
    <property type="molecule type" value="Genomic_DNA"/>
</dbReference>
<sequence length="390" mass="41358">MSQRTAPHSAGVIRASTSAALVALAAASCGSETEATLPVDSYELALPVGFPKPWVPPDNPMSEAKVALGRALFFDERLSGNGTMACASCHERDRGFADGKPTPTGSTGDAIPRNAMGLANVAYFPLLTWGNPTLSSLEEQALVPMFGENPVELGITGAEDVVLDRLRNDEAYNAAFVAAFPGESEPITFDTVVKAIATFERTLLSGRSAYDRYTYGGEAGAMSDAALRGMDLFFSERLECYHCHSGINLTTAFRSAETKQAEMDFHNTGLYNLGSDGDYPPGGEGLFEFTGDPADKGKFRVPSLRNVELTAPYMHDGSVATLEEVVDHYAAGGRTIDDGPFAGVGSENPNKSTLVRAFTITPEEKADVVAFMKSLTDPEFAAVVDGAPAP</sequence>
<protein>
    <submittedName>
        <fullName evidence="11">Di-heme enzyme</fullName>
    </submittedName>
</protein>
<evidence type="ECO:0000256" key="1">
    <source>
        <dbReference type="ARBA" id="ARBA00004418"/>
    </source>
</evidence>
<dbReference type="SUPFAM" id="SSF46626">
    <property type="entry name" value="Cytochrome c"/>
    <property type="match status" value="2"/>
</dbReference>
<keyword evidence="5" id="KW-0574">Periplasm</keyword>
<proteinExistence type="predicted"/>
<evidence type="ECO:0000259" key="10">
    <source>
        <dbReference type="PROSITE" id="PS51007"/>
    </source>
</evidence>
<dbReference type="InterPro" id="IPR036909">
    <property type="entry name" value="Cyt_c-like_dom_sf"/>
</dbReference>
<evidence type="ECO:0000256" key="9">
    <source>
        <dbReference type="SAM" id="SignalP"/>
    </source>
</evidence>
<evidence type="ECO:0000256" key="6">
    <source>
        <dbReference type="ARBA" id="ARBA00023002"/>
    </source>
</evidence>
<evidence type="ECO:0000256" key="5">
    <source>
        <dbReference type="ARBA" id="ARBA00022764"/>
    </source>
</evidence>
<comment type="caution">
    <text evidence="11">The sequence shown here is derived from an EMBL/GenBank/DDBJ whole genome shotgun (WGS) entry which is preliminary data.</text>
</comment>
<dbReference type="PROSITE" id="PS51257">
    <property type="entry name" value="PROKAR_LIPOPROTEIN"/>
    <property type="match status" value="1"/>
</dbReference>
<reference evidence="11 12" key="1">
    <citation type="submission" date="2023-01" db="EMBL/GenBank/DDBJ databases">
        <title>Minimal conservation of predation-associated metabolite biosynthetic gene clusters underscores biosynthetic potential of Myxococcota including descriptions for ten novel species: Archangium lansinium sp. nov., Myxococcus landrumus sp. nov., Nannocystis bai.</title>
        <authorList>
            <person name="Ahearne A."/>
            <person name="Stevens C."/>
            <person name="Dowd S."/>
        </authorList>
    </citation>
    <scope>NUCLEOTIDE SEQUENCE [LARGE SCALE GENOMIC DNA]</scope>
    <source>
        <strain evidence="11 12">WIWO2</strain>
    </source>
</reference>
<dbReference type="InterPro" id="IPR023929">
    <property type="entry name" value="MbnH-like"/>
</dbReference>
<gene>
    <name evidence="11" type="ORF">POL72_49095</name>
</gene>
<accession>A0ABT5CII5</accession>
<keyword evidence="4 9" id="KW-0732">Signal</keyword>
<feature type="chain" id="PRO_5045957815" evidence="9">
    <location>
        <begin position="26"/>
        <end position="390"/>
    </location>
</feature>
<dbReference type="PIRSF" id="PIRSF000294">
    <property type="entry name" value="Cytochrome-c_peroxidase"/>
    <property type="match status" value="1"/>
</dbReference>
<feature type="signal peptide" evidence="9">
    <location>
        <begin position="1"/>
        <end position="25"/>
    </location>
</feature>
<keyword evidence="6" id="KW-0560">Oxidoreductase</keyword>
<comment type="subcellular location">
    <subcellularLocation>
        <location evidence="1">Periplasm</location>
    </subcellularLocation>
</comment>
<evidence type="ECO:0000256" key="8">
    <source>
        <dbReference type="PROSITE-ProRule" id="PRU00433"/>
    </source>
</evidence>
<organism evidence="11 12">
    <name type="scientific">Sorangium atrum</name>
    <dbReference type="NCBI Taxonomy" id="2995308"/>
    <lineage>
        <taxon>Bacteria</taxon>
        <taxon>Pseudomonadati</taxon>
        <taxon>Myxococcota</taxon>
        <taxon>Polyangia</taxon>
        <taxon>Polyangiales</taxon>
        <taxon>Polyangiaceae</taxon>
        <taxon>Sorangium</taxon>
    </lineage>
</organism>
<feature type="domain" description="Cytochrome c" evidence="10">
    <location>
        <begin position="64"/>
        <end position="200"/>
    </location>
</feature>
<dbReference type="Gene3D" id="1.10.760.10">
    <property type="entry name" value="Cytochrome c-like domain"/>
    <property type="match status" value="2"/>
</dbReference>
<keyword evidence="12" id="KW-1185">Reference proteome</keyword>
<evidence type="ECO:0000256" key="7">
    <source>
        <dbReference type="ARBA" id="ARBA00023004"/>
    </source>
</evidence>
<evidence type="ECO:0000256" key="3">
    <source>
        <dbReference type="ARBA" id="ARBA00022723"/>
    </source>
</evidence>